<accession>A0A433B388</accession>
<comment type="caution">
    <text evidence="3">The sequence shown here is derived from an EMBL/GenBank/DDBJ whole genome shotgun (WGS) entry which is preliminary data.</text>
</comment>
<dbReference type="EMBL" id="RBNI01016386">
    <property type="protein sequence ID" value="RUP09310.1"/>
    <property type="molecule type" value="Genomic_DNA"/>
</dbReference>
<gene>
    <name evidence="3" type="ORF">BC936DRAFT_140070</name>
</gene>
<dbReference type="Gene3D" id="2.40.10.480">
    <property type="match status" value="1"/>
</dbReference>
<dbReference type="InterPro" id="IPR011047">
    <property type="entry name" value="Quinoprotein_ADH-like_sf"/>
</dbReference>
<evidence type="ECO:0000259" key="2">
    <source>
        <dbReference type="Pfam" id="PF13360"/>
    </source>
</evidence>
<organism evidence="3 4">
    <name type="scientific">Jimgerdemannia flammicorona</name>
    <dbReference type="NCBI Taxonomy" id="994334"/>
    <lineage>
        <taxon>Eukaryota</taxon>
        <taxon>Fungi</taxon>
        <taxon>Fungi incertae sedis</taxon>
        <taxon>Mucoromycota</taxon>
        <taxon>Mucoromycotina</taxon>
        <taxon>Endogonomycetes</taxon>
        <taxon>Endogonales</taxon>
        <taxon>Endogonaceae</taxon>
        <taxon>Jimgerdemannia</taxon>
    </lineage>
</organism>
<evidence type="ECO:0000256" key="1">
    <source>
        <dbReference type="SAM" id="MobiDB-lite"/>
    </source>
</evidence>
<dbReference type="InterPro" id="IPR002372">
    <property type="entry name" value="PQQ_rpt_dom"/>
</dbReference>
<dbReference type="Pfam" id="PF13360">
    <property type="entry name" value="PQQ_2"/>
    <property type="match status" value="1"/>
</dbReference>
<feature type="compositionally biased region" description="Basic and acidic residues" evidence="1">
    <location>
        <begin position="193"/>
        <end position="210"/>
    </location>
</feature>
<proteinExistence type="predicted"/>
<dbReference type="SUPFAM" id="SSF50998">
    <property type="entry name" value="Quinoprotein alcohol dehydrogenase-like"/>
    <property type="match status" value="1"/>
</dbReference>
<evidence type="ECO:0000313" key="3">
    <source>
        <dbReference type="EMBL" id="RUP09310.1"/>
    </source>
</evidence>
<protein>
    <recommendedName>
        <fullName evidence="2">Pyrrolo-quinoline quinone repeat domain-containing protein</fullName>
    </recommendedName>
</protein>
<keyword evidence="4" id="KW-1185">Reference proteome</keyword>
<name>A0A433B388_9FUNG</name>
<evidence type="ECO:0000313" key="4">
    <source>
        <dbReference type="Proteomes" id="UP000268093"/>
    </source>
</evidence>
<feature type="region of interest" description="Disordered" evidence="1">
    <location>
        <begin position="188"/>
        <end position="210"/>
    </location>
</feature>
<sequence length="260" mass="30442">MSIPIRVIPPNQLLVCATHSKVYAVDKRDGARVWRNEISGLRSVLSVFVSHDLVFVAGTGKLVALDIVNGVEKWRNELPVCKTLPFRRYGKQRNAIFFFLNHTHSFQRAFPEYGLRRRLHPCLRRPTSRPRPSRWFWVLHGPSLLRISSTLLIINHGGTVVRHSRLNPRQSHGYRSQQRAVPLALRLSQRRLQSPERPPRRGKPEQRLRRVRIDALLPRARYRPVRVGSVHHQRQARWGVFFNDRLRGLHQSRIRVHVAR</sequence>
<dbReference type="OrthoDB" id="408177at2759"/>
<dbReference type="AlphaFoldDB" id="A0A433B388"/>
<reference evidence="3 4" key="1">
    <citation type="journal article" date="2018" name="New Phytol.">
        <title>Phylogenomics of Endogonaceae and evolution of mycorrhizas within Mucoromycota.</title>
        <authorList>
            <person name="Chang Y."/>
            <person name="Desiro A."/>
            <person name="Na H."/>
            <person name="Sandor L."/>
            <person name="Lipzen A."/>
            <person name="Clum A."/>
            <person name="Barry K."/>
            <person name="Grigoriev I.V."/>
            <person name="Martin F.M."/>
            <person name="Stajich J.E."/>
            <person name="Smith M.E."/>
            <person name="Bonito G."/>
            <person name="Spatafora J.W."/>
        </authorList>
    </citation>
    <scope>NUCLEOTIDE SEQUENCE [LARGE SCALE GENOMIC DNA]</scope>
    <source>
        <strain evidence="3 4">GMNB39</strain>
    </source>
</reference>
<feature type="domain" description="Pyrrolo-quinoline quinone repeat" evidence="2">
    <location>
        <begin position="20"/>
        <end position="79"/>
    </location>
</feature>
<dbReference type="Proteomes" id="UP000268093">
    <property type="component" value="Unassembled WGS sequence"/>
</dbReference>